<sequence>MCWTSTDGAHEGAPATIVAGDRTALSYSARGFGLEDGTYVPDEATIGWRAQCSCGWKAVGLIERVTDADLPPRPD</sequence>
<dbReference type="Proteomes" id="UP001589587">
    <property type="component" value="Unassembled WGS sequence"/>
</dbReference>
<comment type="caution">
    <text evidence="1">The sequence shown here is derived from an EMBL/GenBank/DDBJ whole genome shotgun (WGS) entry which is preliminary data.</text>
</comment>
<gene>
    <name evidence="1" type="ORF">ACFFQ6_08340</name>
</gene>
<organism evidence="1 2">
    <name type="scientific">Rhodococcus baikonurensis</name>
    <dbReference type="NCBI Taxonomy" id="172041"/>
    <lineage>
        <taxon>Bacteria</taxon>
        <taxon>Bacillati</taxon>
        <taxon>Actinomycetota</taxon>
        <taxon>Actinomycetes</taxon>
        <taxon>Mycobacteriales</taxon>
        <taxon>Nocardiaceae</taxon>
        <taxon>Rhodococcus</taxon>
        <taxon>Rhodococcus erythropolis group</taxon>
    </lineage>
</organism>
<name>A0ABV5XCF1_9NOCA</name>
<keyword evidence="2" id="KW-1185">Reference proteome</keyword>
<accession>A0ABV5XCF1</accession>
<feature type="non-terminal residue" evidence="1">
    <location>
        <position position="75"/>
    </location>
</feature>
<evidence type="ECO:0000313" key="1">
    <source>
        <dbReference type="EMBL" id="MFB9779686.1"/>
    </source>
</evidence>
<protein>
    <submittedName>
        <fullName evidence="1">AsnC family protein</fullName>
    </submittedName>
</protein>
<proteinExistence type="predicted"/>
<dbReference type="EMBL" id="JBHMAS010000014">
    <property type="protein sequence ID" value="MFB9779686.1"/>
    <property type="molecule type" value="Genomic_DNA"/>
</dbReference>
<reference evidence="1 2" key="1">
    <citation type="submission" date="2024-09" db="EMBL/GenBank/DDBJ databases">
        <authorList>
            <person name="Sun Q."/>
            <person name="Mori K."/>
        </authorList>
    </citation>
    <scope>NUCLEOTIDE SEQUENCE [LARGE SCALE GENOMIC DNA]</scope>
    <source>
        <strain evidence="1 2">JCM 11411</strain>
    </source>
</reference>
<evidence type="ECO:0000313" key="2">
    <source>
        <dbReference type="Proteomes" id="UP001589587"/>
    </source>
</evidence>